<accession>A0ABY8L9S9</accession>
<comment type="cofactor">
    <cofactor evidence="1">
        <name>a divalent metal cation</name>
        <dbReference type="ChEBI" id="CHEBI:60240"/>
    </cofactor>
</comment>
<dbReference type="PANTHER" id="PTHR33254">
    <property type="entry name" value="4-HYDROXY-4-METHYL-2-OXOGLUTARATE ALDOLASE 3-RELATED"/>
    <property type="match status" value="1"/>
</dbReference>
<reference evidence="5 6" key="1">
    <citation type="submission" date="2023-04" db="EMBL/GenBank/DDBJ databases">
        <title>Jannaschia ovalis sp. nov., a marine bacterium isolated from sea tidal flat.</title>
        <authorList>
            <person name="Kwon D.Y."/>
            <person name="Kim J.-J."/>
        </authorList>
    </citation>
    <scope>NUCLEOTIDE SEQUENCE [LARGE SCALE GENOMIC DNA]</scope>
    <source>
        <strain evidence="5 6">GRR-S6-38</strain>
    </source>
</reference>
<dbReference type="CDD" id="cd16841">
    <property type="entry name" value="RraA_family"/>
    <property type="match status" value="1"/>
</dbReference>
<keyword evidence="6" id="KW-1185">Reference proteome</keyword>
<evidence type="ECO:0000256" key="2">
    <source>
        <dbReference type="ARBA" id="ARBA00016549"/>
    </source>
</evidence>
<name>A0ABY8L9S9_9RHOB</name>
<dbReference type="Proteomes" id="UP001243420">
    <property type="component" value="Chromosome"/>
</dbReference>
<evidence type="ECO:0000256" key="3">
    <source>
        <dbReference type="ARBA" id="ARBA00029596"/>
    </source>
</evidence>
<evidence type="ECO:0000256" key="1">
    <source>
        <dbReference type="ARBA" id="ARBA00001968"/>
    </source>
</evidence>
<dbReference type="Gene3D" id="3.50.30.40">
    <property type="entry name" value="Ribonuclease E inhibitor RraA/RraA-like"/>
    <property type="match status" value="1"/>
</dbReference>
<dbReference type="SUPFAM" id="SSF89562">
    <property type="entry name" value="RraA-like"/>
    <property type="match status" value="1"/>
</dbReference>
<proteinExistence type="predicted"/>
<evidence type="ECO:0000313" key="5">
    <source>
        <dbReference type="EMBL" id="WGH78115.1"/>
    </source>
</evidence>
<dbReference type="EMBL" id="CP122537">
    <property type="protein sequence ID" value="WGH78115.1"/>
    <property type="molecule type" value="Genomic_DNA"/>
</dbReference>
<dbReference type="InterPro" id="IPR005493">
    <property type="entry name" value="RraA/RraA-like"/>
</dbReference>
<evidence type="ECO:0000256" key="4">
    <source>
        <dbReference type="ARBA" id="ARBA00030169"/>
    </source>
</evidence>
<dbReference type="Pfam" id="PF03737">
    <property type="entry name" value="RraA-like"/>
    <property type="match status" value="1"/>
</dbReference>
<sequence length="229" mass="22940">MIEEPAPLRIARDLRRPAADQVAAIAAHPTGFVVDAMGGAGAMAAGIAPLPGLPDRACGPALVAGNRPGDLLGTLAAVAFAEAGDIVVAETQGFQGCAAAGDRVLGMLKNRGAAGFVTDGPMRDLEGVQAVGLPVWATGLTPNSPVSHGPATLGLPAQVGGVRVAQGDVVLADCDGVVVVPFDMLDRVIAALDVVAQAEHAMDAEVAAGRHEPGLIRAMLDSGDGVQWV</sequence>
<evidence type="ECO:0000313" key="6">
    <source>
        <dbReference type="Proteomes" id="UP001243420"/>
    </source>
</evidence>
<dbReference type="InterPro" id="IPR036704">
    <property type="entry name" value="RraA/RraA-like_sf"/>
</dbReference>
<gene>
    <name evidence="5" type="ORF">P8627_13920</name>
</gene>
<dbReference type="PANTHER" id="PTHR33254:SF4">
    <property type="entry name" value="4-HYDROXY-4-METHYL-2-OXOGLUTARATE ALDOLASE 3-RELATED"/>
    <property type="match status" value="1"/>
</dbReference>
<dbReference type="RefSeq" id="WP_279964804.1">
    <property type="nucleotide sequence ID" value="NZ_CP122537.1"/>
</dbReference>
<organism evidence="5 6">
    <name type="scientific">Jannaschia ovalis</name>
    <dbReference type="NCBI Taxonomy" id="3038773"/>
    <lineage>
        <taxon>Bacteria</taxon>
        <taxon>Pseudomonadati</taxon>
        <taxon>Pseudomonadota</taxon>
        <taxon>Alphaproteobacteria</taxon>
        <taxon>Rhodobacterales</taxon>
        <taxon>Roseobacteraceae</taxon>
        <taxon>Jannaschia</taxon>
    </lineage>
</organism>
<protein>
    <recommendedName>
        <fullName evidence="2">Putative 4-hydroxy-4-methyl-2-oxoglutarate aldolase</fullName>
    </recommendedName>
    <alternativeName>
        <fullName evidence="3">Regulator of ribonuclease activity homolog</fullName>
    </alternativeName>
    <alternativeName>
        <fullName evidence="4">RraA-like protein</fullName>
    </alternativeName>
</protein>